<evidence type="ECO:0000259" key="1">
    <source>
        <dbReference type="Pfam" id="PF08461"/>
    </source>
</evidence>
<name>A0A3N6M9C6_NATCH</name>
<dbReference type="Gene3D" id="1.10.10.10">
    <property type="entry name" value="Winged helix-like DNA-binding domain superfamily/Winged helix DNA-binding domain"/>
    <property type="match status" value="1"/>
</dbReference>
<gene>
    <name evidence="2" type="ORF">EA473_03960</name>
</gene>
<evidence type="ECO:0000313" key="3">
    <source>
        <dbReference type="Proteomes" id="UP000282323"/>
    </source>
</evidence>
<dbReference type="Pfam" id="PF08461">
    <property type="entry name" value="WHD_RNase_R"/>
    <property type="match status" value="1"/>
</dbReference>
<accession>A0A3N6M9C6</accession>
<dbReference type="EMBL" id="REGA01000002">
    <property type="protein sequence ID" value="RQG97234.1"/>
    <property type="molecule type" value="Genomic_DNA"/>
</dbReference>
<reference evidence="2 3" key="1">
    <citation type="submission" date="2018-10" db="EMBL/GenBank/DDBJ databases">
        <title>Natrarchaeobius chitinivorans gen. nov., sp. nov., and Natrarchaeobius haloalkaliphilus sp. nov., alkaliphilic, chitin-utilizing haloarchaea from hypersaline alkaline lakes.</title>
        <authorList>
            <person name="Sorokin D.Y."/>
            <person name="Elcheninov A.G."/>
            <person name="Kostrikina N.A."/>
            <person name="Bale N.J."/>
            <person name="Sinninghe Damste J.S."/>
            <person name="Khijniak T.V."/>
            <person name="Kublanov I.V."/>
            <person name="Toshchakov S.V."/>
        </authorList>
    </citation>
    <scope>NUCLEOTIDE SEQUENCE [LARGE SCALE GENOMIC DNA]</scope>
    <source>
        <strain evidence="2 3">AArcht4T</strain>
    </source>
</reference>
<dbReference type="InterPro" id="IPR036388">
    <property type="entry name" value="WH-like_DNA-bd_sf"/>
</dbReference>
<dbReference type="RefSeq" id="WP_124194355.1">
    <property type="nucleotide sequence ID" value="NZ_REGA01000002.1"/>
</dbReference>
<dbReference type="Proteomes" id="UP000282323">
    <property type="component" value="Unassembled WGS sequence"/>
</dbReference>
<protein>
    <submittedName>
        <fullName evidence="2">ArsR family transcriptional regulator</fullName>
    </submittedName>
</protein>
<dbReference type="AlphaFoldDB" id="A0A3N6M9C6"/>
<sequence length="85" mass="9778">MTDSDDTILEFLRETGAAFSKRGIQVNFENRGVKVSYSTIKRRLEHLENADLIECVEEKGGYYEITDLGKQYLEGELDAEDLERD</sequence>
<dbReference type="InterPro" id="IPR013668">
    <property type="entry name" value="RNase_R_HTH_12"/>
</dbReference>
<comment type="caution">
    <text evidence="2">The sequence shown here is derived from an EMBL/GenBank/DDBJ whole genome shotgun (WGS) entry which is preliminary data.</text>
</comment>
<feature type="domain" description="Ribonuclease R winged-helix" evidence="1">
    <location>
        <begin position="7"/>
        <end position="73"/>
    </location>
</feature>
<dbReference type="SUPFAM" id="SSF46785">
    <property type="entry name" value="Winged helix' DNA-binding domain"/>
    <property type="match status" value="1"/>
</dbReference>
<organism evidence="2 3">
    <name type="scientific">Natrarchaeobius chitinivorans</name>
    <dbReference type="NCBI Taxonomy" id="1679083"/>
    <lineage>
        <taxon>Archaea</taxon>
        <taxon>Methanobacteriati</taxon>
        <taxon>Methanobacteriota</taxon>
        <taxon>Stenosarchaea group</taxon>
        <taxon>Halobacteria</taxon>
        <taxon>Halobacteriales</taxon>
        <taxon>Natrialbaceae</taxon>
        <taxon>Natrarchaeobius</taxon>
    </lineage>
</organism>
<keyword evidence="3" id="KW-1185">Reference proteome</keyword>
<evidence type="ECO:0000313" key="2">
    <source>
        <dbReference type="EMBL" id="RQG97234.1"/>
    </source>
</evidence>
<dbReference type="InterPro" id="IPR036390">
    <property type="entry name" value="WH_DNA-bd_sf"/>
</dbReference>
<proteinExistence type="predicted"/>